<protein>
    <recommendedName>
        <fullName evidence="6">DUF1232 domain-containing protein</fullName>
    </recommendedName>
</protein>
<keyword evidence="2 5" id="KW-0812">Transmembrane</keyword>
<evidence type="ECO:0000313" key="7">
    <source>
        <dbReference type="EMBL" id="SNX97917.1"/>
    </source>
</evidence>
<keyword evidence="4 5" id="KW-0472">Membrane</keyword>
<dbReference type="InterPro" id="IPR010652">
    <property type="entry name" value="DUF1232"/>
</dbReference>
<evidence type="ECO:0000256" key="4">
    <source>
        <dbReference type="ARBA" id="ARBA00023136"/>
    </source>
</evidence>
<dbReference type="AlphaFoldDB" id="A0A285EG17"/>
<evidence type="ECO:0000256" key="3">
    <source>
        <dbReference type="ARBA" id="ARBA00022989"/>
    </source>
</evidence>
<dbReference type="EMBL" id="OBDO01000008">
    <property type="protein sequence ID" value="SNX97917.1"/>
    <property type="molecule type" value="Genomic_DNA"/>
</dbReference>
<feature type="transmembrane region" description="Helical" evidence="5">
    <location>
        <begin position="6"/>
        <end position="26"/>
    </location>
</feature>
<keyword evidence="3 5" id="KW-1133">Transmembrane helix</keyword>
<evidence type="ECO:0000256" key="2">
    <source>
        <dbReference type="ARBA" id="ARBA00022692"/>
    </source>
</evidence>
<proteinExistence type="predicted"/>
<feature type="domain" description="DUF1232" evidence="6">
    <location>
        <begin position="64"/>
        <end position="98"/>
    </location>
</feature>
<gene>
    <name evidence="7" type="ORF">SAMN06893097_108283</name>
</gene>
<reference evidence="7 8" key="1">
    <citation type="submission" date="2017-09" db="EMBL/GenBank/DDBJ databases">
        <authorList>
            <person name="Ehlers B."/>
            <person name="Leendertz F.H."/>
        </authorList>
    </citation>
    <scope>NUCLEOTIDE SEQUENCE [LARGE SCALE GENOMIC DNA]</scope>
    <source>
        <strain evidence="7 8">DSM 46844</strain>
    </source>
</reference>
<evidence type="ECO:0000256" key="1">
    <source>
        <dbReference type="ARBA" id="ARBA00004127"/>
    </source>
</evidence>
<sequence length="135" mass="14675">MGWLELVLSVAGGLLLLWAALLLLLWRARPPELTVREALRLLPDLVRLVRRLAADRSLAHRVRWPLWALLVYLLSPIDLVPDVVPVLGYADDVVVVALALRWVVRGAGAAALHRAWPGGPAGLAVVRRLSGLPGA</sequence>
<evidence type="ECO:0000256" key="5">
    <source>
        <dbReference type="SAM" id="Phobius"/>
    </source>
</evidence>
<accession>A0A285EG17</accession>
<evidence type="ECO:0000259" key="6">
    <source>
        <dbReference type="Pfam" id="PF06803"/>
    </source>
</evidence>
<organism evidence="7 8">
    <name type="scientific">Geodermatophilus sabuli</name>
    <dbReference type="NCBI Taxonomy" id="1564158"/>
    <lineage>
        <taxon>Bacteria</taxon>
        <taxon>Bacillati</taxon>
        <taxon>Actinomycetota</taxon>
        <taxon>Actinomycetes</taxon>
        <taxon>Geodermatophilales</taxon>
        <taxon>Geodermatophilaceae</taxon>
        <taxon>Geodermatophilus</taxon>
    </lineage>
</organism>
<dbReference type="Proteomes" id="UP000219514">
    <property type="component" value="Unassembled WGS sequence"/>
</dbReference>
<name>A0A285EG17_9ACTN</name>
<comment type="subcellular location">
    <subcellularLocation>
        <location evidence="1">Endomembrane system</location>
        <topology evidence="1">Multi-pass membrane protein</topology>
    </subcellularLocation>
</comment>
<dbReference type="Pfam" id="PF06803">
    <property type="entry name" value="DUF1232"/>
    <property type="match status" value="1"/>
</dbReference>
<evidence type="ECO:0000313" key="8">
    <source>
        <dbReference type="Proteomes" id="UP000219514"/>
    </source>
</evidence>
<dbReference type="GO" id="GO:0012505">
    <property type="term" value="C:endomembrane system"/>
    <property type="evidence" value="ECO:0007669"/>
    <property type="project" value="UniProtKB-SubCell"/>
</dbReference>
<keyword evidence="8" id="KW-1185">Reference proteome</keyword>